<sequence>MKNSSTNDDNVDMNATWLQQVTPADESKHETMPTLELTASRHRLATIMNTDEVAAAAVLMGQATAASKSSLAFILDGNMDEDQAHSTGASFADLKVDSSVSATENRSVNVPTFAGAKGAVKKSRICKFDNCTRYVVNRGLCIGHGGGKRCAVVGCTSSAKNLGVCWKHGGSTKCTMTGCENRAKSRGVCWSHGGGRKCSDENCTKTAVSHGLCWAHGGGKRCVVEGCRKPAYERNGNVCSLHQATKASALRQSEER</sequence>
<protein>
    <recommendedName>
        <fullName evidence="1">WRKY19-like zinc finger domain-containing protein</fullName>
    </recommendedName>
</protein>
<feature type="domain" description="WRKY19-like zinc finger" evidence="1">
    <location>
        <begin position="147"/>
        <end position="170"/>
    </location>
</feature>
<comment type="caution">
    <text evidence="2">The sequence shown here is derived from an EMBL/GenBank/DDBJ whole genome shotgun (WGS) entry which is preliminary data.</text>
</comment>
<evidence type="ECO:0000313" key="3">
    <source>
        <dbReference type="Proteomes" id="UP001158986"/>
    </source>
</evidence>
<dbReference type="PANTHER" id="PTHR31827">
    <property type="entry name" value="EMB|CAB89363.1"/>
    <property type="match status" value="1"/>
</dbReference>
<feature type="domain" description="WRKY19-like zinc finger" evidence="1">
    <location>
        <begin position="124"/>
        <end position="146"/>
    </location>
</feature>
<dbReference type="InterPro" id="IPR056866">
    <property type="entry name" value="Znf_WRKY19"/>
</dbReference>
<dbReference type="Pfam" id="PF24906">
    <property type="entry name" value="Zf_WRKY19"/>
    <property type="match status" value="4"/>
</dbReference>
<gene>
    <name evidence="2" type="ORF">PBS001_LOCUS4396</name>
</gene>
<proteinExistence type="predicted"/>
<dbReference type="EMBL" id="CAKLCB010000253">
    <property type="protein sequence ID" value="CAH0517810.1"/>
    <property type="molecule type" value="Genomic_DNA"/>
</dbReference>
<keyword evidence="3" id="KW-1185">Reference proteome</keyword>
<accession>A0ABN8CYA5</accession>
<organism evidence="2 3">
    <name type="scientific">Peronospora belbahrii</name>
    <dbReference type="NCBI Taxonomy" id="622444"/>
    <lineage>
        <taxon>Eukaryota</taxon>
        <taxon>Sar</taxon>
        <taxon>Stramenopiles</taxon>
        <taxon>Oomycota</taxon>
        <taxon>Peronosporomycetes</taxon>
        <taxon>Peronosporales</taxon>
        <taxon>Peronosporaceae</taxon>
        <taxon>Peronospora</taxon>
    </lineage>
</organism>
<dbReference type="PANTHER" id="PTHR31827:SF1">
    <property type="entry name" value="EMB|CAB89363.1"/>
    <property type="match status" value="1"/>
</dbReference>
<evidence type="ECO:0000313" key="2">
    <source>
        <dbReference type="EMBL" id="CAH0517810.1"/>
    </source>
</evidence>
<evidence type="ECO:0000259" key="1">
    <source>
        <dbReference type="Pfam" id="PF24906"/>
    </source>
</evidence>
<feature type="domain" description="WRKY19-like zinc finger" evidence="1">
    <location>
        <begin position="173"/>
        <end position="194"/>
    </location>
</feature>
<reference evidence="2 3" key="1">
    <citation type="submission" date="2021-11" db="EMBL/GenBank/DDBJ databases">
        <authorList>
            <person name="Islam A."/>
            <person name="Islam S."/>
            <person name="Flora M.S."/>
            <person name="Rahman M."/>
            <person name="Ziaur R.M."/>
            <person name="Epstein J.H."/>
            <person name="Hassan M."/>
            <person name="Klassen M."/>
            <person name="Woodard K."/>
            <person name="Webb A."/>
            <person name="Webby R.J."/>
            <person name="El Zowalaty M.E."/>
        </authorList>
    </citation>
    <scope>NUCLEOTIDE SEQUENCE [LARGE SCALE GENOMIC DNA]</scope>
    <source>
        <strain evidence="2">Pbs1</strain>
    </source>
</reference>
<dbReference type="Proteomes" id="UP001158986">
    <property type="component" value="Unassembled WGS sequence"/>
</dbReference>
<name>A0ABN8CYA5_9STRA</name>
<feature type="domain" description="WRKY19-like zinc finger" evidence="1">
    <location>
        <begin position="195"/>
        <end position="218"/>
    </location>
</feature>